<evidence type="ECO:0000313" key="3">
    <source>
        <dbReference type="Proteomes" id="UP000272942"/>
    </source>
</evidence>
<sequence>MSARLRERDRCDEDREDLEEDDRERERDRELVERRTSLGRGGLGGFESRLLATGRLPGRLDGGVARRSRDRESETG</sequence>
<feature type="region of interest" description="Disordered" evidence="1">
    <location>
        <begin position="1"/>
        <end position="76"/>
    </location>
</feature>
<evidence type="ECO:0000313" key="2">
    <source>
        <dbReference type="EMBL" id="VDP94650.1"/>
    </source>
</evidence>
<evidence type="ECO:0000313" key="4">
    <source>
        <dbReference type="WBParaSite" id="ECPE_0001740601-mRNA-1"/>
    </source>
</evidence>
<evidence type="ECO:0000256" key="1">
    <source>
        <dbReference type="SAM" id="MobiDB-lite"/>
    </source>
</evidence>
<feature type="compositionally biased region" description="Acidic residues" evidence="1">
    <location>
        <begin position="14"/>
        <end position="23"/>
    </location>
</feature>
<feature type="compositionally biased region" description="Basic and acidic residues" evidence="1">
    <location>
        <begin position="1"/>
        <end position="13"/>
    </location>
</feature>
<gene>
    <name evidence="2" type="ORF">ECPE_LOCUS17360</name>
</gene>
<organism evidence="4">
    <name type="scientific">Echinostoma caproni</name>
    <dbReference type="NCBI Taxonomy" id="27848"/>
    <lineage>
        <taxon>Eukaryota</taxon>
        <taxon>Metazoa</taxon>
        <taxon>Spiralia</taxon>
        <taxon>Lophotrochozoa</taxon>
        <taxon>Platyhelminthes</taxon>
        <taxon>Trematoda</taxon>
        <taxon>Digenea</taxon>
        <taxon>Plagiorchiida</taxon>
        <taxon>Echinostomata</taxon>
        <taxon>Echinostomatoidea</taxon>
        <taxon>Echinostomatidae</taxon>
        <taxon>Echinostoma</taxon>
    </lineage>
</organism>
<dbReference type="AlphaFoldDB" id="A0A183BDS6"/>
<reference evidence="2 3" key="2">
    <citation type="submission" date="2018-11" db="EMBL/GenBank/DDBJ databases">
        <authorList>
            <consortium name="Pathogen Informatics"/>
        </authorList>
    </citation>
    <scope>NUCLEOTIDE SEQUENCE [LARGE SCALE GENOMIC DNA]</scope>
    <source>
        <strain evidence="2 3">Egypt</strain>
    </source>
</reference>
<proteinExistence type="predicted"/>
<feature type="compositionally biased region" description="Basic and acidic residues" evidence="1">
    <location>
        <begin position="24"/>
        <end position="36"/>
    </location>
</feature>
<dbReference type="EMBL" id="UZAN01068898">
    <property type="protein sequence ID" value="VDP94650.1"/>
    <property type="molecule type" value="Genomic_DNA"/>
</dbReference>
<dbReference type="Proteomes" id="UP000272942">
    <property type="component" value="Unassembled WGS sequence"/>
</dbReference>
<name>A0A183BDS6_9TREM</name>
<keyword evidence="3" id="KW-1185">Reference proteome</keyword>
<accession>A0A183BDS6</accession>
<reference evidence="4" key="1">
    <citation type="submission" date="2016-06" db="UniProtKB">
        <authorList>
            <consortium name="WormBaseParasite"/>
        </authorList>
    </citation>
    <scope>IDENTIFICATION</scope>
</reference>
<dbReference type="WBParaSite" id="ECPE_0001740601-mRNA-1">
    <property type="protein sequence ID" value="ECPE_0001740601-mRNA-1"/>
    <property type="gene ID" value="ECPE_0001740601"/>
</dbReference>
<protein>
    <submittedName>
        <fullName evidence="2 4">Uncharacterized protein</fullName>
    </submittedName>
</protein>
<feature type="compositionally biased region" description="Basic and acidic residues" evidence="1">
    <location>
        <begin position="67"/>
        <end position="76"/>
    </location>
</feature>